<dbReference type="RefSeq" id="XP_007865601.1">
    <property type="nucleotide sequence ID" value="XM_007867410.1"/>
</dbReference>
<dbReference type="EMBL" id="KB469301">
    <property type="protein sequence ID" value="EPQ55514.1"/>
    <property type="molecule type" value="Genomic_DNA"/>
</dbReference>
<dbReference type="HOGENOM" id="CLU_1434573_0_0_1"/>
<reference evidence="1 2" key="1">
    <citation type="journal article" date="2012" name="Science">
        <title>The Paleozoic origin of enzymatic lignin decomposition reconstructed from 31 fungal genomes.</title>
        <authorList>
            <person name="Floudas D."/>
            <person name="Binder M."/>
            <person name="Riley R."/>
            <person name="Barry K."/>
            <person name="Blanchette R.A."/>
            <person name="Henrissat B."/>
            <person name="Martinez A.T."/>
            <person name="Otillar R."/>
            <person name="Spatafora J.W."/>
            <person name="Yadav J.S."/>
            <person name="Aerts A."/>
            <person name="Benoit I."/>
            <person name="Boyd A."/>
            <person name="Carlson A."/>
            <person name="Copeland A."/>
            <person name="Coutinho P.M."/>
            <person name="de Vries R.P."/>
            <person name="Ferreira P."/>
            <person name="Findley K."/>
            <person name="Foster B."/>
            <person name="Gaskell J."/>
            <person name="Glotzer D."/>
            <person name="Gorecki P."/>
            <person name="Heitman J."/>
            <person name="Hesse C."/>
            <person name="Hori C."/>
            <person name="Igarashi K."/>
            <person name="Jurgens J.A."/>
            <person name="Kallen N."/>
            <person name="Kersten P."/>
            <person name="Kohler A."/>
            <person name="Kuees U."/>
            <person name="Kumar T.K.A."/>
            <person name="Kuo A."/>
            <person name="LaButti K."/>
            <person name="Larrondo L.F."/>
            <person name="Lindquist E."/>
            <person name="Ling A."/>
            <person name="Lombard V."/>
            <person name="Lucas S."/>
            <person name="Lundell T."/>
            <person name="Martin R."/>
            <person name="McLaughlin D.J."/>
            <person name="Morgenstern I."/>
            <person name="Morin E."/>
            <person name="Murat C."/>
            <person name="Nagy L.G."/>
            <person name="Nolan M."/>
            <person name="Ohm R.A."/>
            <person name="Patyshakuliyeva A."/>
            <person name="Rokas A."/>
            <person name="Ruiz-Duenas F.J."/>
            <person name="Sabat G."/>
            <person name="Salamov A."/>
            <person name="Samejima M."/>
            <person name="Schmutz J."/>
            <person name="Slot J.C."/>
            <person name="St John F."/>
            <person name="Stenlid J."/>
            <person name="Sun H."/>
            <person name="Sun S."/>
            <person name="Syed K."/>
            <person name="Tsang A."/>
            <person name="Wiebenga A."/>
            <person name="Young D."/>
            <person name="Pisabarro A."/>
            <person name="Eastwood D.C."/>
            <person name="Martin F."/>
            <person name="Cullen D."/>
            <person name="Grigoriev I.V."/>
            <person name="Hibbett D.S."/>
        </authorList>
    </citation>
    <scope>NUCLEOTIDE SEQUENCE [LARGE SCALE GENOMIC DNA]</scope>
    <source>
        <strain evidence="1 2">ATCC 11539</strain>
    </source>
</reference>
<dbReference type="GeneID" id="19301782"/>
<protein>
    <recommendedName>
        <fullName evidence="3">Cyclin N-terminal domain-containing protein</fullName>
    </recommendedName>
</protein>
<evidence type="ECO:0000313" key="2">
    <source>
        <dbReference type="Proteomes" id="UP000030669"/>
    </source>
</evidence>
<dbReference type="Gene3D" id="1.10.472.10">
    <property type="entry name" value="Cyclin-like"/>
    <property type="match status" value="2"/>
</dbReference>
<dbReference type="Proteomes" id="UP000030669">
    <property type="component" value="Unassembled WGS sequence"/>
</dbReference>
<accession>S7RRF7</accession>
<organism evidence="1 2">
    <name type="scientific">Gloeophyllum trabeum (strain ATCC 11539 / FP-39264 / Madison 617)</name>
    <name type="common">Brown rot fungus</name>
    <dbReference type="NCBI Taxonomy" id="670483"/>
    <lineage>
        <taxon>Eukaryota</taxon>
        <taxon>Fungi</taxon>
        <taxon>Dikarya</taxon>
        <taxon>Basidiomycota</taxon>
        <taxon>Agaricomycotina</taxon>
        <taxon>Agaricomycetes</taxon>
        <taxon>Gloeophyllales</taxon>
        <taxon>Gloeophyllaceae</taxon>
        <taxon>Gloeophyllum</taxon>
    </lineage>
</organism>
<sequence length="189" mass="21828">MEKIPGEALTLSDIMTLYPCLNTRKELGYTRRDFHDMELDILTTLDFQIRYITIPEWVSALMAAHKIGSDRIRRLAEFIGFLAYFHEEAIYIAPSDMGQGVLLLACLILGQEIQLCPGAMEAANRTLDKLNGWFIQEDFKIPEVLFVEENFTEIIFFCDFISSGYSHRHARPRSQARDKIPREEKSPSY</sequence>
<proteinExistence type="predicted"/>
<keyword evidence="2" id="KW-1185">Reference proteome</keyword>
<dbReference type="KEGG" id="gtr:GLOTRDRAFT_128745"/>
<evidence type="ECO:0008006" key="3">
    <source>
        <dbReference type="Google" id="ProtNLM"/>
    </source>
</evidence>
<name>S7RRF7_GLOTA</name>
<dbReference type="AlphaFoldDB" id="S7RRF7"/>
<gene>
    <name evidence="1" type="ORF">GLOTRDRAFT_128745</name>
</gene>
<evidence type="ECO:0000313" key="1">
    <source>
        <dbReference type="EMBL" id="EPQ55514.1"/>
    </source>
</evidence>